<evidence type="ECO:0000313" key="4">
    <source>
        <dbReference type="Proteomes" id="UP000466442"/>
    </source>
</evidence>
<dbReference type="Pfam" id="PF22824">
    <property type="entry name" value="THAP9_C"/>
    <property type="match status" value="1"/>
</dbReference>
<dbReference type="EMBL" id="WIXP02000002">
    <property type="protein sequence ID" value="KAF6214427.1"/>
    <property type="molecule type" value="Genomic_DNA"/>
</dbReference>
<protein>
    <recommendedName>
        <fullName evidence="5">THAP-type domain-containing protein</fullName>
    </recommendedName>
</protein>
<dbReference type="Proteomes" id="UP000466442">
    <property type="component" value="Unassembled WGS sequence"/>
</dbReference>
<feature type="domain" description="Transposable element P transposase-like RNase H C-terminal" evidence="1">
    <location>
        <begin position="21"/>
        <end position="55"/>
    </location>
</feature>
<organism evidence="3 4">
    <name type="scientific">Apolygus lucorum</name>
    <name type="common">Small green plant bug</name>
    <name type="synonym">Lygocoris lucorum</name>
    <dbReference type="NCBI Taxonomy" id="248454"/>
    <lineage>
        <taxon>Eukaryota</taxon>
        <taxon>Metazoa</taxon>
        <taxon>Ecdysozoa</taxon>
        <taxon>Arthropoda</taxon>
        <taxon>Hexapoda</taxon>
        <taxon>Insecta</taxon>
        <taxon>Pterygota</taxon>
        <taxon>Neoptera</taxon>
        <taxon>Paraneoptera</taxon>
        <taxon>Hemiptera</taxon>
        <taxon>Heteroptera</taxon>
        <taxon>Panheteroptera</taxon>
        <taxon>Cimicomorpha</taxon>
        <taxon>Miridae</taxon>
        <taxon>Mirini</taxon>
        <taxon>Apolygus</taxon>
    </lineage>
</organism>
<evidence type="ECO:0000313" key="3">
    <source>
        <dbReference type="EMBL" id="KAF6214427.1"/>
    </source>
</evidence>
<dbReference type="InterPro" id="IPR048367">
    <property type="entry name" value="TNP-like_RNaseH_C"/>
</dbReference>
<dbReference type="PANTHER" id="PTHR47577">
    <property type="entry name" value="THAP DOMAIN-CONTAINING PROTEIN 6"/>
    <property type="match status" value="1"/>
</dbReference>
<sequence>MINMYEMLVKRDEVLMYLPMYKVSQDHLERLFGYIRRRGGNNDNPSALEFCHLFRKIIVHKQLHESNARSGNAIPLDKIDLLGISFGRNLPCEELINSSTRKSSMLDFEEPEVDEECPELQDDVFSDLILDIVEYIAGYVVRGMGRKIMCEECLLAIADEENCPLNLTSNLISMKNRGGLIQPSSDVARICKISEKIFRMAVLKPQINSNLSHYTRILVSHCSNMNIFVDSAHLSIGGEDNHKNWLIESIGKAYFTIRIKNHLRDQNQKIEEQRVRQKLKKIIHFKGQ</sequence>
<dbReference type="AlphaFoldDB" id="A0A8S9XZR9"/>
<evidence type="ECO:0000259" key="2">
    <source>
        <dbReference type="Pfam" id="PF22824"/>
    </source>
</evidence>
<evidence type="ECO:0000259" key="1">
    <source>
        <dbReference type="Pfam" id="PF21789"/>
    </source>
</evidence>
<evidence type="ECO:0008006" key="5">
    <source>
        <dbReference type="Google" id="ProtNLM"/>
    </source>
</evidence>
<dbReference type="InterPro" id="IPR055035">
    <property type="entry name" value="THAP9_C"/>
</dbReference>
<accession>A0A8S9XZR9</accession>
<keyword evidence="4" id="KW-1185">Reference proteome</keyword>
<feature type="domain" description="DNA transposase THAP9 C-terminal" evidence="2">
    <location>
        <begin position="131"/>
        <end position="265"/>
    </location>
</feature>
<comment type="caution">
    <text evidence="3">The sequence shown here is derived from an EMBL/GenBank/DDBJ whole genome shotgun (WGS) entry which is preliminary data.</text>
</comment>
<dbReference type="OrthoDB" id="6630431at2759"/>
<proteinExistence type="predicted"/>
<gene>
    <name evidence="3" type="ORF">GE061_009170</name>
</gene>
<name>A0A8S9XZR9_APOLU</name>
<dbReference type="Pfam" id="PF21789">
    <property type="entry name" value="TNP-like_RNaseH_C"/>
    <property type="match status" value="1"/>
</dbReference>
<reference evidence="3" key="1">
    <citation type="journal article" date="2021" name="Mol. Ecol. Resour.">
        <title>Apolygus lucorum genome provides insights into omnivorousness and mesophyll feeding.</title>
        <authorList>
            <person name="Liu Y."/>
            <person name="Liu H."/>
            <person name="Wang H."/>
            <person name="Huang T."/>
            <person name="Liu B."/>
            <person name="Yang B."/>
            <person name="Yin L."/>
            <person name="Li B."/>
            <person name="Zhang Y."/>
            <person name="Zhang S."/>
            <person name="Jiang F."/>
            <person name="Zhang X."/>
            <person name="Ren Y."/>
            <person name="Wang B."/>
            <person name="Wang S."/>
            <person name="Lu Y."/>
            <person name="Wu K."/>
            <person name="Fan W."/>
            <person name="Wang G."/>
        </authorList>
    </citation>
    <scope>NUCLEOTIDE SEQUENCE</scope>
    <source>
        <strain evidence="3">12Hb</strain>
    </source>
</reference>
<dbReference type="PANTHER" id="PTHR47577:SF2">
    <property type="entry name" value="THAP DOMAIN CONTAINING 9"/>
    <property type="match status" value="1"/>
</dbReference>